<dbReference type="AlphaFoldDB" id="A0AAW2FHG1"/>
<comment type="caution">
    <text evidence="2">The sequence shown here is derived from an EMBL/GenBank/DDBJ whole genome shotgun (WGS) entry which is preliminary data.</text>
</comment>
<sequence>MPKRRLRSVNIINIINVENPHFVIYVLSSRSQLIKDNRVNKEDQKKNIYIIYLSVGVFPTPSFIYILPRLSAHETETTNYSHKRGQNEEDEYE</sequence>
<evidence type="ECO:0000256" key="1">
    <source>
        <dbReference type="SAM" id="Phobius"/>
    </source>
</evidence>
<protein>
    <submittedName>
        <fullName evidence="2">Uncharacterized protein</fullName>
    </submittedName>
</protein>
<keyword evidence="3" id="KW-1185">Reference proteome</keyword>
<evidence type="ECO:0000313" key="3">
    <source>
        <dbReference type="Proteomes" id="UP001430953"/>
    </source>
</evidence>
<keyword evidence="1" id="KW-1133">Transmembrane helix</keyword>
<gene>
    <name evidence="2" type="ORF">PUN28_012486</name>
</gene>
<dbReference type="Proteomes" id="UP001430953">
    <property type="component" value="Unassembled WGS sequence"/>
</dbReference>
<keyword evidence="1" id="KW-0472">Membrane</keyword>
<feature type="transmembrane region" description="Helical" evidence="1">
    <location>
        <begin position="48"/>
        <end position="67"/>
    </location>
</feature>
<organism evidence="2 3">
    <name type="scientific">Cardiocondyla obscurior</name>
    <dbReference type="NCBI Taxonomy" id="286306"/>
    <lineage>
        <taxon>Eukaryota</taxon>
        <taxon>Metazoa</taxon>
        <taxon>Ecdysozoa</taxon>
        <taxon>Arthropoda</taxon>
        <taxon>Hexapoda</taxon>
        <taxon>Insecta</taxon>
        <taxon>Pterygota</taxon>
        <taxon>Neoptera</taxon>
        <taxon>Endopterygota</taxon>
        <taxon>Hymenoptera</taxon>
        <taxon>Apocrita</taxon>
        <taxon>Aculeata</taxon>
        <taxon>Formicoidea</taxon>
        <taxon>Formicidae</taxon>
        <taxon>Myrmicinae</taxon>
        <taxon>Cardiocondyla</taxon>
    </lineage>
</organism>
<accession>A0AAW2FHG1</accession>
<keyword evidence="1" id="KW-0812">Transmembrane</keyword>
<evidence type="ECO:0000313" key="2">
    <source>
        <dbReference type="EMBL" id="KAL0113352.1"/>
    </source>
</evidence>
<dbReference type="EMBL" id="JADYXP020000012">
    <property type="protein sequence ID" value="KAL0113352.1"/>
    <property type="molecule type" value="Genomic_DNA"/>
</dbReference>
<proteinExistence type="predicted"/>
<reference evidence="2 3" key="1">
    <citation type="submission" date="2023-03" db="EMBL/GenBank/DDBJ databases">
        <title>High recombination rates correlate with genetic variation in Cardiocondyla obscurior ants.</title>
        <authorList>
            <person name="Errbii M."/>
        </authorList>
    </citation>
    <scope>NUCLEOTIDE SEQUENCE [LARGE SCALE GENOMIC DNA]</scope>
    <source>
        <strain evidence="2">Alpha-2009</strain>
        <tissue evidence="2">Whole body</tissue>
    </source>
</reference>
<name>A0AAW2FHG1_9HYME</name>